<accession>A0A5M3Q1T5</accession>
<sequence length="50" mass="5935">MAKQKTATQESAVKRDLRSPKYRMRVVKDKTKYDRKRVKRSGMESYQKAA</sequence>
<dbReference type="EMBL" id="BGZI01000020">
    <property type="protein sequence ID" value="GBO89225.1"/>
    <property type="molecule type" value="Genomic_DNA"/>
</dbReference>
<evidence type="ECO:0000313" key="2">
    <source>
        <dbReference type="EMBL" id="GBO89225.1"/>
    </source>
</evidence>
<evidence type="ECO:0000256" key="1">
    <source>
        <dbReference type="SAM" id="MobiDB-lite"/>
    </source>
</evidence>
<organism evidence="2 3">
    <name type="scientific">Marinobacter salsuginis</name>
    <dbReference type="NCBI Taxonomy" id="418719"/>
    <lineage>
        <taxon>Bacteria</taxon>
        <taxon>Pseudomonadati</taxon>
        <taxon>Pseudomonadota</taxon>
        <taxon>Gammaproteobacteria</taxon>
        <taxon>Pseudomonadales</taxon>
        <taxon>Marinobacteraceae</taxon>
        <taxon>Marinobacter</taxon>
    </lineage>
</organism>
<feature type="compositionally biased region" description="Polar residues" evidence="1">
    <location>
        <begin position="1"/>
        <end position="11"/>
    </location>
</feature>
<feature type="region of interest" description="Disordered" evidence="1">
    <location>
        <begin position="1"/>
        <end position="50"/>
    </location>
</feature>
<dbReference type="RefSeq" id="WP_169054502.1">
    <property type="nucleotide sequence ID" value="NZ_BGZI01000020.1"/>
</dbReference>
<name>A0A5M3Q1T5_9GAMM</name>
<reference evidence="2 3" key="1">
    <citation type="journal article" date="2019" name="J. Gen. Appl. Microbiol.">
        <title>Aerobic degradation of cis-dichloroethene by the marine bacterium Marinobacter salsuginis strain 5N-3.</title>
        <authorList>
            <person name="Inoue Y."/>
            <person name="Fukunaga Y."/>
            <person name="Katsumata H."/>
            <person name="Ohji S."/>
            <person name="Hosoyama A."/>
            <person name="Mori K."/>
            <person name="Ando K."/>
        </authorList>
    </citation>
    <scope>NUCLEOTIDE SEQUENCE [LARGE SCALE GENOMIC DNA]</scope>
    <source>
        <strain evidence="2 3">NBRC 109114</strain>
    </source>
</reference>
<evidence type="ECO:0000313" key="3">
    <source>
        <dbReference type="Proteomes" id="UP000387223"/>
    </source>
</evidence>
<comment type="caution">
    <text evidence="2">The sequence shown here is derived from an EMBL/GenBank/DDBJ whole genome shotgun (WGS) entry which is preliminary data.</text>
</comment>
<proteinExistence type="predicted"/>
<protein>
    <submittedName>
        <fullName evidence="2">Uncharacterized protein</fullName>
    </submittedName>
</protein>
<dbReference type="AlphaFoldDB" id="A0A5M3Q1T5"/>
<gene>
    <name evidence="2" type="ORF">MSSD14B_28930</name>
</gene>
<dbReference type="Proteomes" id="UP000387223">
    <property type="component" value="Unassembled WGS sequence"/>
</dbReference>